<accession>A0A1W1D2G9</accession>
<sequence length="401" mass="44883">MNKIVLSACTALTLGTVAINADTLKLYQDANGQLYTQAGENRTLVKTIKDSTPVFSHADKLKFNGQAFIGYKATKYDSYQGSTPESDQAFQIRRGYFQLKAYLLDDPKSYYRVTFDVKNNPNFDTNSLDVRAKYAYVNLNEVLPSTSLEIGLAHRPWHDYEEHNSWLYRSVSEVFIENKNSAHISSSADYGVMAKTRTKYFDSDIGIFNGEGYHGTQNSNGVSLEWRFTGHLLGTHGHPEKTTYLDASFFGQLNQKHYASTAQGTVEDDDLHFYGFHTVYNTPSYLISAQYVTSTNTADASGEVSQGAGDGYSFNAEGRMGDEHQYKVFAKYDNWTPDAAKGAKEYTKVTEILGMAWKQNKNVEWVANITINDDDKNHYGSANGGSTSNSTSYMLTTQIDF</sequence>
<name>A0A1W1D2G9_9ZZZZ</name>
<evidence type="ECO:0008006" key="2">
    <source>
        <dbReference type="Google" id="ProtNLM"/>
    </source>
</evidence>
<gene>
    <name evidence="1" type="ORF">MNB_SM-3-528</name>
</gene>
<reference evidence="1" key="1">
    <citation type="submission" date="2016-10" db="EMBL/GenBank/DDBJ databases">
        <authorList>
            <person name="de Groot N.N."/>
        </authorList>
    </citation>
    <scope>NUCLEOTIDE SEQUENCE</scope>
</reference>
<protein>
    <recommendedName>
        <fullName evidence="2">Porin</fullName>
    </recommendedName>
</protein>
<evidence type="ECO:0000313" key="1">
    <source>
        <dbReference type="EMBL" id="SFV74637.1"/>
    </source>
</evidence>
<dbReference type="SUPFAM" id="SSF56935">
    <property type="entry name" value="Porins"/>
    <property type="match status" value="1"/>
</dbReference>
<dbReference type="AlphaFoldDB" id="A0A1W1D2G9"/>
<proteinExistence type="predicted"/>
<dbReference type="EMBL" id="FPHP01000002">
    <property type="protein sequence ID" value="SFV74637.1"/>
    <property type="molecule type" value="Genomic_DNA"/>
</dbReference>
<organism evidence="1">
    <name type="scientific">hydrothermal vent metagenome</name>
    <dbReference type="NCBI Taxonomy" id="652676"/>
    <lineage>
        <taxon>unclassified sequences</taxon>
        <taxon>metagenomes</taxon>
        <taxon>ecological metagenomes</taxon>
    </lineage>
</organism>